<name>A0A2M3ZSD1_9DIPT</name>
<organism evidence="2">
    <name type="scientific">Anopheles braziliensis</name>
    <dbReference type="NCBI Taxonomy" id="58242"/>
    <lineage>
        <taxon>Eukaryota</taxon>
        <taxon>Metazoa</taxon>
        <taxon>Ecdysozoa</taxon>
        <taxon>Arthropoda</taxon>
        <taxon>Hexapoda</taxon>
        <taxon>Insecta</taxon>
        <taxon>Pterygota</taxon>
        <taxon>Neoptera</taxon>
        <taxon>Endopterygota</taxon>
        <taxon>Diptera</taxon>
        <taxon>Nematocera</taxon>
        <taxon>Culicoidea</taxon>
        <taxon>Culicidae</taxon>
        <taxon>Anophelinae</taxon>
        <taxon>Anopheles</taxon>
    </lineage>
</organism>
<accession>A0A2M3ZSD1</accession>
<dbReference type="AlphaFoldDB" id="A0A2M3ZSD1"/>
<proteinExistence type="predicted"/>
<evidence type="ECO:0000313" key="2">
    <source>
        <dbReference type="EMBL" id="MBW31278.1"/>
    </source>
</evidence>
<keyword evidence="1" id="KW-0732">Signal</keyword>
<feature type="chain" id="PRO_5014960469" evidence="1">
    <location>
        <begin position="18"/>
        <end position="99"/>
    </location>
</feature>
<dbReference type="EMBL" id="GGFM01010527">
    <property type="protein sequence ID" value="MBW31278.1"/>
    <property type="molecule type" value="Transcribed_RNA"/>
</dbReference>
<evidence type="ECO:0000256" key="1">
    <source>
        <dbReference type="SAM" id="SignalP"/>
    </source>
</evidence>
<sequence length="99" mass="10071">MPIFSSWAALALLRSSAVRDRIVLAALLTTASSDAVPLTSDGSGCNGCLFASFERFSLAATAAGIREFNNGGGFVGMLMSDGIPAVALTPPTPIPPSRA</sequence>
<reference evidence="2" key="1">
    <citation type="submission" date="2018-01" db="EMBL/GenBank/DDBJ databases">
        <title>An insight into the sialome of Amazonian anophelines.</title>
        <authorList>
            <person name="Ribeiro J.M."/>
            <person name="Scarpassa V."/>
            <person name="Calvo E."/>
        </authorList>
    </citation>
    <scope>NUCLEOTIDE SEQUENCE</scope>
    <source>
        <tissue evidence="2">Salivary glands</tissue>
    </source>
</reference>
<protein>
    <submittedName>
        <fullName evidence="2">Putative secreted peptide</fullName>
    </submittedName>
</protein>
<feature type="signal peptide" evidence="1">
    <location>
        <begin position="1"/>
        <end position="17"/>
    </location>
</feature>